<dbReference type="AlphaFoldDB" id="A0AAV5W8L5"/>
<protein>
    <submittedName>
        <fullName evidence="1">Uncharacterized protein</fullName>
    </submittedName>
</protein>
<comment type="caution">
    <text evidence="1">The sequence shown here is derived from an EMBL/GenBank/DDBJ whole genome shotgun (WGS) entry which is preliminary data.</text>
</comment>
<proteinExistence type="predicted"/>
<reference evidence="1" key="1">
    <citation type="submission" date="2023-10" db="EMBL/GenBank/DDBJ databases">
        <title>Genome assembly of Pristionchus species.</title>
        <authorList>
            <person name="Yoshida K."/>
            <person name="Sommer R.J."/>
        </authorList>
    </citation>
    <scope>NUCLEOTIDE SEQUENCE</scope>
    <source>
        <strain evidence="1">RS5133</strain>
    </source>
</reference>
<accession>A0AAV5W8L5</accession>
<organism evidence="1 2">
    <name type="scientific">Pristionchus fissidentatus</name>
    <dbReference type="NCBI Taxonomy" id="1538716"/>
    <lineage>
        <taxon>Eukaryota</taxon>
        <taxon>Metazoa</taxon>
        <taxon>Ecdysozoa</taxon>
        <taxon>Nematoda</taxon>
        <taxon>Chromadorea</taxon>
        <taxon>Rhabditida</taxon>
        <taxon>Rhabditina</taxon>
        <taxon>Diplogasteromorpha</taxon>
        <taxon>Diplogasteroidea</taxon>
        <taxon>Neodiplogasteridae</taxon>
        <taxon>Pristionchus</taxon>
    </lineage>
</organism>
<dbReference type="Proteomes" id="UP001432322">
    <property type="component" value="Unassembled WGS sequence"/>
</dbReference>
<evidence type="ECO:0000313" key="2">
    <source>
        <dbReference type="Proteomes" id="UP001432322"/>
    </source>
</evidence>
<evidence type="ECO:0000313" key="1">
    <source>
        <dbReference type="EMBL" id="GMT26773.1"/>
    </source>
</evidence>
<keyword evidence="2" id="KW-1185">Reference proteome</keyword>
<name>A0AAV5W8L5_9BILA</name>
<dbReference type="EMBL" id="BTSY01000005">
    <property type="protein sequence ID" value="GMT26773.1"/>
    <property type="molecule type" value="Genomic_DNA"/>
</dbReference>
<gene>
    <name evidence="1" type="ORF">PFISCL1PPCAC_18070</name>
</gene>
<sequence length="129" mass="15034">LRVELLHFSFHMHIFMFYRVLHILSFYNVSTISLMNCGPDSAEIKFQTLPHEFLSFTMPFHLLVNVPRPSKLPAKKSARLAVHERADSAAEIRYRLLIAPEEPPLLDYLRSELKENYHATPFVCWCTCA</sequence>
<feature type="non-terminal residue" evidence="1">
    <location>
        <position position="1"/>
    </location>
</feature>